<sequence length="353" mass="40487">VVCHLEKHPENNMKKTPLCSECFKDEGLKLDAFQIGIANNETCQNCDSSNGRKLTIDLINELAFRFFVQGSILKVEYGSAPLIQYNEYQKTQIDFDEPLNTDVKLFERELKVGFFHYGPRLWTLGHVEPLIELQSKSTRKKIVERIINEFPIRYLNKEDSFYRVRKNPEFPKEINQYDSNPKPGNGRLDSSDLSVFYGSQDLEVCIHESRVTVNDELYIATLKPLSKLKLLDLTTTIQEENFNEFESLDIAVKMLHSAGNHSYEISRDIAKSILEAGFDGIIYPSFFSDLRTGSTGNPISKFKEYSAEDSHLIPNIALFGYPIKENKILVQSVNKLILDKVEYSVRFGPAKFE</sequence>
<dbReference type="RefSeq" id="WP_234972669.1">
    <property type="nucleotide sequence ID" value="NZ_FQZI01000019.1"/>
</dbReference>
<dbReference type="InterPro" id="IPR014914">
    <property type="entry name" value="RES_dom"/>
</dbReference>
<feature type="domain" description="RES" evidence="1">
    <location>
        <begin position="162"/>
        <end position="287"/>
    </location>
</feature>
<dbReference type="Proteomes" id="UP000184488">
    <property type="component" value="Unassembled WGS sequence"/>
</dbReference>
<evidence type="ECO:0000313" key="2">
    <source>
        <dbReference type="EMBL" id="SHJ23015.1"/>
    </source>
</evidence>
<keyword evidence="3" id="KW-1185">Reference proteome</keyword>
<dbReference type="AlphaFoldDB" id="A0A1M6HLH8"/>
<name>A0A1M6HLH8_9FLAO</name>
<accession>A0A1M6HLH8</accession>
<feature type="non-terminal residue" evidence="2">
    <location>
        <position position="1"/>
    </location>
</feature>
<protein>
    <submittedName>
        <fullName evidence="2">RES domain-containing protein</fullName>
    </submittedName>
</protein>
<evidence type="ECO:0000313" key="3">
    <source>
        <dbReference type="Proteomes" id="UP000184488"/>
    </source>
</evidence>
<organism evidence="2 3">
    <name type="scientific">Flavobacterium terrae</name>
    <dbReference type="NCBI Taxonomy" id="415425"/>
    <lineage>
        <taxon>Bacteria</taxon>
        <taxon>Pseudomonadati</taxon>
        <taxon>Bacteroidota</taxon>
        <taxon>Flavobacteriia</taxon>
        <taxon>Flavobacteriales</taxon>
        <taxon>Flavobacteriaceae</taxon>
        <taxon>Flavobacterium</taxon>
    </lineage>
</organism>
<evidence type="ECO:0000259" key="1">
    <source>
        <dbReference type="Pfam" id="PF08808"/>
    </source>
</evidence>
<reference evidence="3" key="1">
    <citation type="submission" date="2016-11" db="EMBL/GenBank/DDBJ databases">
        <authorList>
            <person name="Varghese N."/>
            <person name="Submissions S."/>
        </authorList>
    </citation>
    <scope>NUCLEOTIDE SEQUENCE [LARGE SCALE GENOMIC DNA]</scope>
    <source>
        <strain evidence="3">DSM 18829</strain>
    </source>
</reference>
<dbReference type="EMBL" id="FQZI01000019">
    <property type="protein sequence ID" value="SHJ23015.1"/>
    <property type="molecule type" value="Genomic_DNA"/>
</dbReference>
<dbReference type="Pfam" id="PF08808">
    <property type="entry name" value="RES"/>
    <property type="match status" value="1"/>
</dbReference>
<gene>
    <name evidence="2" type="ORF">SAMN05444363_0047</name>
</gene>
<proteinExistence type="predicted"/>